<dbReference type="GO" id="GO:0015087">
    <property type="term" value="F:cobalt ion transmembrane transporter activity"/>
    <property type="evidence" value="ECO:0007669"/>
    <property type="project" value="TreeGrafter"/>
</dbReference>
<dbReference type="GO" id="GO:0005886">
    <property type="term" value="C:plasma membrane"/>
    <property type="evidence" value="ECO:0007669"/>
    <property type="project" value="UniProtKB-SubCell"/>
</dbReference>
<feature type="region of interest" description="Disordered" evidence="2">
    <location>
        <begin position="104"/>
        <end position="166"/>
    </location>
</feature>
<evidence type="ECO:0008006" key="6">
    <source>
        <dbReference type="Google" id="ProtNLM"/>
    </source>
</evidence>
<dbReference type="InterPro" id="IPR045861">
    <property type="entry name" value="CorA_cytoplasmic_dom"/>
</dbReference>
<protein>
    <recommendedName>
        <fullName evidence="6">ADP-ribosylation factor</fullName>
    </recommendedName>
</protein>
<dbReference type="PANTHER" id="PTHR46494:SF1">
    <property type="entry name" value="CORA FAMILY METAL ION TRANSPORTER (EUROFUNG)"/>
    <property type="match status" value="1"/>
</dbReference>
<dbReference type="GO" id="GO:0050897">
    <property type="term" value="F:cobalt ion binding"/>
    <property type="evidence" value="ECO:0007669"/>
    <property type="project" value="TreeGrafter"/>
</dbReference>
<evidence type="ECO:0000256" key="2">
    <source>
        <dbReference type="SAM" id="MobiDB-lite"/>
    </source>
</evidence>
<keyword evidence="3" id="KW-0472">Membrane</keyword>
<evidence type="ECO:0000313" key="4">
    <source>
        <dbReference type="EMBL" id="KAK5045839.1"/>
    </source>
</evidence>
<keyword evidence="5" id="KW-1185">Reference proteome</keyword>
<dbReference type="GeneID" id="89977094"/>
<accession>A0AAV9MWE7</accession>
<dbReference type="GO" id="GO:0000287">
    <property type="term" value="F:magnesium ion binding"/>
    <property type="evidence" value="ECO:0007669"/>
    <property type="project" value="TreeGrafter"/>
</dbReference>
<comment type="subcellular location">
    <subcellularLocation>
        <location evidence="1">Cell membrane</location>
        <topology evidence="1">Multi-pass membrane protein</topology>
    </subcellularLocation>
</comment>
<keyword evidence="3" id="KW-0812">Transmembrane</keyword>
<dbReference type="SUPFAM" id="SSF143865">
    <property type="entry name" value="CorA soluble domain-like"/>
    <property type="match status" value="1"/>
</dbReference>
<evidence type="ECO:0000256" key="3">
    <source>
        <dbReference type="SAM" id="Phobius"/>
    </source>
</evidence>
<dbReference type="RefSeq" id="XP_064701450.1">
    <property type="nucleotide sequence ID" value="XM_064852475.1"/>
</dbReference>
<comment type="caution">
    <text evidence="4">The sequence shown here is derived from an EMBL/GenBank/DDBJ whole genome shotgun (WGS) entry which is preliminary data.</text>
</comment>
<gene>
    <name evidence="4" type="ORF">LTR84_008932</name>
</gene>
<reference evidence="4 5" key="1">
    <citation type="submission" date="2023-08" db="EMBL/GenBank/DDBJ databases">
        <title>Black Yeasts Isolated from many extreme environments.</title>
        <authorList>
            <person name="Coleine C."/>
            <person name="Stajich J.E."/>
            <person name="Selbmann L."/>
        </authorList>
    </citation>
    <scope>NUCLEOTIDE SEQUENCE [LARGE SCALE GENOMIC DNA]</scope>
    <source>
        <strain evidence="4 5">CCFEE 5792</strain>
    </source>
</reference>
<evidence type="ECO:0000313" key="5">
    <source>
        <dbReference type="Proteomes" id="UP001358417"/>
    </source>
</evidence>
<sequence>MAQAPAPPNAKTIYDLDQKGEYDECYNKLKDPTTGNFAVSFDKNEAKCAVDLDEATVLSWLENDSRPANKTLWLNFWLSGAQRATIKAIAAKYELSPRLTGLLCPPESPAPKSGTAGSTTTATDSSDDSSAGSTAKPGKGSHTTQVDEEKGMTPGSQTLQQPAGGAAGFEKPISFGDVVNDLWHFNSVDFGSHYIYVGFNALFTVPGLERSQDDKPSGIRIWSSLLICDDGTIVSVFQRPDINRPEAHAAARQNALNVFKHLSKQHIHDPALDALMKVGVRWYEHSKKSDDASYATEAASLLFYYLFDDWRTTYSLIARRAHPYRTKLENLRKGMLESAEVNLISQIHNLGRQLTVLKLMYQSYEHIVSRLLYWSRAKKDTNLAMLSSRPTLPSLDAGEYQDMTSSQLVRDERIFLEDESDCRVKLYSSSIARFERLLGRIRLYALTEIDECLNEKESLVLMVSCYILPLFRSLDMLTNFQNFNLVALKESQAVERLTRTTILLAKATILFLPVSLMTAYFSIQLPEIAEMYSLKTYWLSFLVVAVLSVAFLLVFGVTTHTVEGKTIYKSLTRMILDKGKSSKKKKH</sequence>
<dbReference type="Proteomes" id="UP001358417">
    <property type="component" value="Unassembled WGS sequence"/>
</dbReference>
<dbReference type="GO" id="GO:0015095">
    <property type="term" value="F:magnesium ion transmembrane transporter activity"/>
    <property type="evidence" value="ECO:0007669"/>
    <property type="project" value="TreeGrafter"/>
</dbReference>
<dbReference type="EMBL" id="JAVRRD010000034">
    <property type="protein sequence ID" value="KAK5045839.1"/>
    <property type="molecule type" value="Genomic_DNA"/>
</dbReference>
<name>A0AAV9MWE7_9EURO</name>
<feature type="transmembrane region" description="Helical" evidence="3">
    <location>
        <begin position="537"/>
        <end position="557"/>
    </location>
</feature>
<dbReference type="PANTHER" id="PTHR46494">
    <property type="entry name" value="CORA FAMILY METAL ION TRANSPORTER (EUROFUNG)"/>
    <property type="match status" value="1"/>
</dbReference>
<evidence type="ECO:0000256" key="1">
    <source>
        <dbReference type="ARBA" id="ARBA00004651"/>
    </source>
</evidence>
<proteinExistence type="predicted"/>
<feature type="transmembrane region" description="Helical" evidence="3">
    <location>
        <begin position="501"/>
        <end position="525"/>
    </location>
</feature>
<organism evidence="4 5">
    <name type="scientific">Exophiala bonariae</name>
    <dbReference type="NCBI Taxonomy" id="1690606"/>
    <lineage>
        <taxon>Eukaryota</taxon>
        <taxon>Fungi</taxon>
        <taxon>Dikarya</taxon>
        <taxon>Ascomycota</taxon>
        <taxon>Pezizomycotina</taxon>
        <taxon>Eurotiomycetes</taxon>
        <taxon>Chaetothyriomycetidae</taxon>
        <taxon>Chaetothyriales</taxon>
        <taxon>Herpotrichiellaceae</taxon>
        <taxon>Exophiala</taxon>
    </lineage>
</organism>
<keyword evidence="3" id="KW-1133">Transmembrane helix</keyword>
<dbReference type="AlphaFoldDB" id="A0AAV9MWE7"/>
<feature type="compositionally biased region" description="Low complexity" evidence="2">
    <location>
        <begin position="113"/>
        <end position="135"/>
    </location>
</feature>